<dbReference type="EMBL" id="BJWL01000003">
    <property type="protein sequence ID" value="GFY83239.1"/>
    <property type="molecule type" value="Genomic_DNA"/>
</dbReference>
<keyword evidence="2" id="KW-1185">Reference proteome</keyword>
<dbReference type="AlphaFoldDB" id="A0A7J0EBE2"/>
<accession>A0A7J0EBE2</accession>
<evidence type="ECO:0000313" key="1">
    <source>
        <dbReference type="EMBL" id="GFY83239.1"/>
    </source>
</evidence>
<protein>
    <submittedName>
        <fullName evidence="1">Uncharacterized protein</fullName>
    </submittedName>
</protein>
<dbReference type="OrthoDB" id="2402896at2759"/>
<comment type="caution">
    <text evidence="1">The sequence shown here is derived from an EMBL/GenBank/DDBJ whole genome shotgun (WGS) entry which is preliminary data.</text>
</comment>
<gene>
    <name evidence="1" type="ORF">Acr_03g0000130</name>
</gene>
<proteinExistence type="predicted"/>
<organism evidence="1 2">
    <name type="scientific">Actinidia rufa</name>
    <dbReference type="NCBI Taxonomy" id="165716"/>
    <lineage>
        <taxon>Eukaryota</taxon>
        <taxon>Viridiplantae</taxon>
        <taxon>Streptophyta</taxon>
        <taxon>Embryophyta</taxon>
        <taxon>Tracheophyta</taxon>
        <taxon>Spermatophyta</taxon>
        <taxon>Magnoliopsida</taxon>
        <taxon>eudicotyledons</taxon>
        <taxon>Gunneridae</taxon>
        <taxon>Pentapetalae</taxon>
        <taxon>asterids</taxon>
        <taxon>Ericales</taxon>
        <taxon>Actinidiaceae</taxon>
        <taxon>Actinidia</taxon>
    </lineage>
</organism>
<evidence type="ECO:0000313" key="2">
    <source>
        <dbReference type="Proteomes" id="UP000585474"/>
    </source>
</evidence>
<name>A0A7J0EBE2_9ERIC</name>
<dbReference type="Proteomes" id="UP000585474">
    <property type="component" value="Unassembled WGS sequence"/>
</dbReference>
<sequence length="333" mass="37376">MDRSDDDLVSSHEDDMDIRLQVSNNLDLNIEQDCRSPKVAHVRSLQSTLSSKDESNSEGDADSFANDLRSCIFDHEDEEDFINAWDAMIDNGNGSLFEYKANTFGKPREHTVAYNSTDDTVTCSCMKFEKLKLSPQVAQGAYASESEHTEIFLARNAIEGQDDSHTFMQVNEREIMGKDPLNNLGEKISKTKTSQNVHPPPPDTVTSNSISCLPPAYVSSASSSLNHVSQDFYNFGANQVVQCLYQPPNIAMDQQPSPDIYQPPSLLSNQHDSLSQAQLLQESLIPCPFQESMSQRNQFRQAMDLDVQHPHSTSFIRFDQRHRASNGHYFGSK</sequence>
<reference evidence="1 2" key="1">
    <citation type="submission" date="2019-07" db="EMBL/GenBank/DDBJ databases">
        <title>De Novo Assembly of kiwifruit Actinidia rufa.</title>
        <authorList>
            <person name="Sugita-Konishi S."/>
            <person name="Sato K."/>
            <person name="Mori E."/>
            <person name="Abe Y."/>
            <person name="Kisaki G."/>
            <person name="Hamano K."/>
            <person name="Suezawa K."/>
            <person name="Otani M."/>
            <person name="Fukuda T."/>
            <person name="Manabe T."/>
            <person name="Gomi K."/>
            <person name="Tabuchi M."/>
            <person name="Akimitsu K."/>
            <person name="Kataoka I."/>
        </authorList>
    </citation>
    <scope>NUCLEOTIDE SEQUENCE [LARGE SCALE GENOMIC DNA]</scope>
    <source>
        <strain evidence="2">cv. Fuchu</strain>
    </source>
</reference>